<evidence type="ECO:0000256" key="1">
    <source>
        <dbReference type="SAM" id="MobiDB-lite"/>
    </source>
</evidence>
<accession>A0A2I0UEF1</accession>
<evidence type="ECO:0000313" key="2">
    <source>
        <dbReference type="EMBL" id="PKU44432.1"/>
    </source>
</evidence>
<sequence>MEKTMMKQVAPCKSMKDHTGEDIRTTAHEGPHTAAGVCALKETSAHGEPMQEQAFWQELCPIGDPHWSSMFLKDCTLWKRAILEQFLKNCSLWGGV</sequence>
<name>A0A2I0UEF1_LIMLA</name>
<feature type="region of interest" description="Disordered" evidence="1">
    <location>
        <begin position="1"/>
        <end position="30"/>
    </location>
</feature>
<dbReference type="Proteomes" id="UP000233556">
    <property type="component" value="Unassembled WGS sequence"/>
</dbReference>
<gene>
    <name evidence="2" type="ORF">llap_5264</name>
</gene>
<reference evidence="3" key="2">
    <citation type="submission" date="2017-12" db="EMBL/GenBank/DDBJ databases">
        <title>Genome sequence of the Bar-tailed Godwit (Limosa lapponica baueri).</title>
        <authorList>
            <person name="Lima N.C.B."/>
            <person name="Parody-Merino A.M."/>
            <person name="Battley P.F."/>
            <person name="Fidler A.E."/>
            <person name="Prosdocimi F."/>
        </authorList>
    </citation>
    <scope>NUCLEOTIDE SEQUENCE [LARGE SCALE GENOMIC DNA]</scope>
</reference>
<dbReference type="OrthoDB" id="10537944at2759"/>
<protein>
    <submittedName>
        <fullName evidence="2">Uncharacterized protein</fullName>
    </submittedName>
</protein>
<dbReference type="AlphaFoldDB" id="A0A2I0UEF1"/>
<keyword evidence="3" id="KW-1185">Reference proteome</keyword>
<evidence type="ECO:0000313" key="3">
    <source>
        <dbReference type="Proteomes" id="UP000233556"/>
    </source>
</evidence>
<reference evidence="3" key="1">
    <citation type="submission" date="2017-11" db="EMBL/GenBank/DDBJ databases">
        <authorList>
            <person name="Lima N.C."/>
            <person name="Parody-Merino A.M."/>
            <person name="Battley P.F."/>
            <person name="Fidler A.E."/>
            <person name="Prosdocimi F."/>
        </authorList>
    </citation>
    <scope>NUCLEOTIDE SEQUENCE [LARGE SCALE GENOMIC DNA]</scope>
</reference>
<proteinExistence type="predicted"/>
<feature type="compositionally biased region" description="Basic and acidic residues" evidence="1">
    <location>
        <begin position="14"/>
        <end position="30"/>
    </location>
</feature>
<organism evidence="2 3">
    <name type="scientific">Limosa lapponica baueri</name>
    <dbReference type="NCBI Taxonomy" id="1758121"/>
    <lineage>
        <taxon>Eukaryota</taxon>
        <taxon>Metazoa</taxon>
        <taxon>Chordata</taxon>
        <taxon>Craniata</taxon>
        <taxon>Vertebrata</taxon>
        <taxon>Euteleostomi</taxon>
        <taxon>Archelosauria</taxon>
        <taxon>Archosauria</taxon>
        <taxon>Dinosauria</taxon>
        <taxon>Saurischia</taxon>
        <taxon>Theropoda</taxon>
        <taxon>Coelurosauria</taxon>
        <taxon>Aves</taxon>
        <taxon>Neognathae</taxon>
        <taxon>Neoaves</taxon>
        <taxon>Charadriiformes</taxon>
        <taxon>Scolopacidae</taxon>
        <taxon>Limosa</taxon>
    </lineage>
</organism>
<dbReference type="EMBL" id="KZ505827">
    <property type="protein sequence ID" value="PKU44432.1"/>
    <property type="molecule type" value="Genomic_DNA"/>
</dbReference>